<gene>
    <name evidence="1" type="primary">marinerT_82</name>
    <name evidence="1" type="ORF">AVEN_87894_1</name>
</gene>
<evidence type="ECO:0000313" key="1">
    <source>
        <dbReference type="EMBL" id="GBL89566.1"/>
    </source>
</evidence>
<dbReference type="PANTHER" id="PTHR46060">
    <property type="entry name" value="MARINER MOS1 TRANSPOSASE-LIKE PROTEIN"/>
    <property type="match status" value="1"/>
</dbReference>
<dbReference type="InterPro" id="IPR036397">
    <property type="entry name" value="RNaseH_sf"/>
</dbReference>
<organism evidence="1 2">
    <name type="scientific">Araneus ventricosus</name>
    <name type="common">Orbweaver spider</name>
    <name type="synonym">Epeira ventricosa</name>
    <dbReference type="NCBI Taxonomy" id="182803"/>
    <lineage>
        <taxon>Eukaryota</taxon>
        <taxon>Metazoa</taxon>
        <taxon>Ecdysozoa</taxon>
        <taxon>Arthropoda</taxon>
        <taxon>Chelicerata</taxon>
        <taxon>Arachnida</taxon>
        <taxon>Araneae</taxon>
        <taxon>Araneomorphae</taxon>
        <taxon>Entelegynae</taxon>
        <taxon>Araneoidea</taxon>
        <taxon>Araneidae</taxon>
        <taxon>Araneus</taxon>
    </lineage>
</organism>
<sequence>MIQKQCHLLPYQLKPIENSSHSPLYLTALWAVLTVLMGGTYQLKPRDVEQCLFMRDQLLQRQKRKCFLYRIVIGDKKKMDTLRSGVRAFRHCLFCDCTTDYDNPKRRKSWGKPSHVSTSSAKPNIHGSKLLLCIWWDQIGVVYYELLKPKETITGYCYRLISVRLSRTLKEKLPLYEQKHDKVILQHDNARPHVAKPVKTCLETLKLELLPHPPYSPDIAPSDYNLFRSMASLSSTSILMKMPKNGSSLG</sequence>
<dbReference type="EMBL" id="BGPR01000065">
    <property type="protein sequence ID" value="GBL89566.1"/>
    <property type="molecule type" value="Genomic_DNA"/>
</dbReference>
<reference evidence="1 2" key="1">
    <citation type="journal article" date="2019" name="Sci. Rep.">
        <title>Orb-weaving spider Araneus ventricosus genome elucidates the spidroin gene catalogue.</title>
        <authorList>
            <person name="Kono N."/>
            <person name="Nakamura H."/>
            <person name="Ohtoshi R."/>
            <person name="Moran D.A.P."/>
            <person name="Shinohara A."/>
            <person name="Yoshida Y."/>
            <person name="Fujiwara M."/>
            <person name="Mori M."/>
            <person name="Tomita M."/>
            <person name="Arakawa K."/>
        </authorList>
    </citation>
    <scope>NUCLEOTIDE SEQUENCE [LARGE SCALE GENOMIC DNA]</scope>
</reference>
<evidence type="ECO:0000313" key="2">
    <source>
        <dbReference type="Proteomes" id="UP000499080"/>
    </source>
</evidence>
<dbReference type="Pfam" id="PF01359">
    <property type="entry name" value="Transposase_1"/>
    <property type="match status" value="1"/>
</dbReference>
<dbReference type="InterPro" id="IPR001888">
    <property type="entry name" value="Transposase_1"/>
</dbReference>
<name>A0A4Y2BE43_ARAVE</name>
<dbReference type="Gene3D" id="3.30.420.10">
    <property type="entry name" value="Ribonuclease H-like superfamily/Ribonuclease H"/>
    <property type="match status" value="1"/>
</dbReference>
<dbReference type="Proteomes" id="UP000499080">
    <property type="component" value="Unassembled WGS sequence"/>
</dbReference>
<comment type="caution">
    <text evidence="1">The sequence shown here is derived from an EMBL/GenBank/DDBJ whole genome shotgun (WGS) entry which is preliminary data.</text>
</comment>
<dbReference type="InterPro" id="IPR052709">
    <property type="entry name" value="Transposase-MT_Hybrid"/>
</dbReference>
<proteinExistence type="predicted"/>
<keyword evidence="2" id="KW-1185">Reference proteome</keyword>
<dbReference type="GO" id="GO:0003676">
    <property type="term" value="F:nucleic acid binding"/>
    <property type="evidence" value="ECO:0007669"/>
    <property type="project" value="InterPro"/>
</dbReference>
<dbReference type="PANTHER" id="PTHR46060:SF1">
    <property type="entry name" value="MARINER MOS1 TRANSPOSASE-LIKE PROTEIN"/>
    <property type="match status" value="1"/>
</dbReference>
<dbReference type="AlphaFoldDB" id="A0A4Y2BE43"/>
<protein>
    <submittedName>
        <fullName evidence="1">Mariner Mos1 transposase</fullName>
    </submittedName>
</protein>
<dbReference type="OrthoDB" id="6434373at2759"/>
<accession>A0A4Y2BE43</accession>